<accession>A0A6P4ZNQ8</accession>
<name>A0A6P4ZNQ8_BRABE</name>
<evidence type="ECO:0000313" key="2">
    <source>
        <dbReference type="Proteomes" id="UP000515135"/>
    </source>
</evidence>
<dbReference type="AlphaFoldDB" id="A0A6P4ZNQ8"/>
<organism evidence="2 3">
    <name type="scientific">Branchiostoma belcheri</name>
    <name type="common">Amphioxus</name>
    <dbReference type="NCBI Taxonomy" id="7741"/>
    <lineage>
        <taxon>Eukaryota</taxon>
        <taxon>Metazoa</taxon>
        <taxon>Chordata</taxon>
        <taxon>Cephalochordata</taxon>
        <taxon>Leptocardii</taxon>
        <taxon>Amphioxiformes</taxon>
        <taxon>Branchiostomatidae</taxon>
        <taxon>Branchiostoma</taxon>
    </lineage>
</organism>
<proteinExistence type="predicted"/>
<dbReference type="Proteomes" id="UP000515135">
    <property type="component" value="Unplaced"/>
</dbReference>
<dbReference type="KEGG" id="bbel:109478507"/>
<keyword evidence="2" id="KW-1185">Reference proteome</keyword>
<dbReference type="RefSeq" id="XP_019635649.1">
    <property type="nucleotide sequence ID" value="XM_019780090.1"/>
</dbReference>
<gene>
    <name evidence="3" type="primary">LOC109478507</name>
</gene>
<dbReference type="GeneID" id="109478507"/>
<protein>
    <submittedName>
        <fullName evidence="3">Uncharacterized protein LOC109478507</fullName>
    </submittedName>
</protein>
<feature type="region of interest" description="Disordered" evidence="1">
    <location>
        <begin position="59"/>
        <end position="90"/>
    </location>
</feature>
<sequence>MAAIIVEKENLTQLGANGVAARNRLPSKSSTVPVAPKAFQANNDPSRLFTPRRALGDVNKVPRQHPSQTPATAKKPGLSMKTPNIPKPLGVRNIENARKMSLNKTPGLKKPLQKTGGLRQMSTSMTPAQIKRRGPKEVEVKVHTDRSPLDPNNLPDMETMHIYEDSDDFSVFAANERPSSIIGNFLRNLSIPSMHSSTAEPFKERKLEYEEVRRPCCDDSLDLNPSHLELNLPDLCSDLSPVDLPDLVDFEPLFISLPDRV</sequence>
<evidence type="ECO:0000256" key="1">
    <source>
        <dbReference type="SAM" id="MobiDB-lite"/>
    </source>
</evidence>
<reference evidence="3" key="1">
    <citation type="submission" date="2025-08" db="UniProtKB">
        <authorList>
            <consortium name="RefSeq"/>
        </authorList>
    </citation>
    <scope>IDENTIFICATION</scope>
    <source>
        <tissue evidence="3">Gonad</tissue>
    </source>
</reference>
<dbReference type="OrthoDB" id="10007694at2759"/>
<evidence type="ECO:0000313" key="3">
    <source>
        <dbReference type="RefSeq" id="XP_019635649.1"/>
    </source>
</evidence>